<dbReference type="GO" id="GO:0044178">
    <property type="term" value="C:host cell Golgi membrane"/>
    <property type="evidence" value="ECO:0007669"/>
    <property type="project" value="UniProtKB-SubCell"/>
</dbReference>
<dbReference type="Pfam" id="PF01561">
    <property type="entry name" value="Hanta_Gc_N"/>
    <property type="match status" value="1"/>
</dbReference>
<dbReference type="RefSeq" id="YP_009304990.1">
    <property type="nucleotide sequence ID" value="NC_031288.1"/>
</dbReference>
<keyword evidence="10" id="KW-0946">Virion</keyword>
<feature type="domain" description="Glycoprotein Gc C-terminal bunyavirales" evidence="21">
    <location>
        <begin position="1083"/>
        <end position="1299"/>
    </location>
</feature>
<feature type="region of interest" description="Disordered" evidence="18">
    <location>
        <begin position="30"/>
        <end position="51"/>
    </location>
</feature>
<evidence type="ECO:0000313" key="23">
    <source>
        <dbReference type="EMBL" id="AJG39288.1"/>
    </source>
</evidence>
<evidence type="ECO:0000256" key="17">
    <source>
        <dbReference type="ARBA" id="ARBA00031199"/>
    </source>
</evidence>
<feature type="domain" description="Hantavirus glycoprotein Gc N-terminal" evidence="20">
    <location>
        <begin position="757"/>
        <end position="1074"/>
    </location>
</feature>
<feature type="domain" description="Structural glycoprotein Gn nairovirus" evidence="22">
    <location>
        <begin position="342"/>
        <end position="657"/>
    </location>
</feature>
<keyword evidence="9" id="KW-1040">Host Golgi apparatus</keyword>
<evidence type="ECO:0000256" key="9">
    <source>
        <dbReference type="ARBA" id="ARBA00022812"/>
    </source>
</evidence>
<keyword evidence="11" id="KW-1043">Host membrane</keyword>
<proteinExistence type="predicted"/>
<keyword evidence="6" id="KW-0945">Host-virus interaction</keyword>
<evidence type="ECO:0000256" key="13">
    <source>
        <dbReference type="ARBA" id="ARBA00023157"/>
    </source>
</evidence>
<dbReference type="Gene3D" id="1.10.8.1320">
    <property type="match status" value="1"/>
</dbReference>
<gene>
    <name evidence="23" type="primary">G</name>
</gene>
<evidence type="ECO:0000256" key="4">
    <source>
        <dbReference type="ARBA" id="ARBA00022506"/>
    </source>
</evidence>
<keyword evidence="15" id="KW-1038">Host endoplasmic reticulum</keyword>
<keyword evidence="4" id="KW-1168">Fusion of virus membrane with host membrane</keyword>
<evidence type="ECO:0000256" key="8">
    <source>
        <dbReference type="ARBA" id="ARBA00022804"/>
    </source>
</evidence>
<feature type="transmembrane region" description="Helical" evidence="19">
    <location>
        <begin position="638"/>
        <end position="656"/>
    </location>
</feature>
<evidence type="ECO:0000256" key="15">
    <source>
        <dbReference type="ARBA" id="ARBA00023184"/>
    </source>
</evidence>
<evidence type="ECO:0000313" key="24">
    <source>
        <dbReference type="Proteomes" id="UP000103302"/>
    </source>
</evidence>
<dbReference type="Pfam" id="PF20726">
    <property type="entry name" value="Nairovirus_Gn"/>
    <property type="match status" value="1"/>
</dbReference>
<evidence type="ECO:0000256" key="2">
    <source>
        <dbReference type="ARBA" id="ARBA00004381"/>
    </source>
</evidence>
<dbReference type="InterPro" id="IPR002532">
    <property type="entry name" value="Hanta_Gc_N"/>
</dbReference>
<dbReference type="Pfam" id="PF20682">
    <property type="entry name" value="Hanta_Gc_C"/>
    <property type="match status" value="1"/>
</dbReference>
<evidence type="ECO:0000259" key="20">
    <source>
        <dbReference type="Pfam" id="PF01561"/>
    </source>
</evidence>
<reference evidence="23 24" key="1">
    <citation type="journal article" date="2015" name="Elife">
        <title>Unprecedented genomic diversity of RNA viruses in arthropods reveals the ancestry of negative-sense RNA viruses.</title>
        <authorList>
            <person name="Li C.X."/>
            <person name="Shi M."/>
            <person name="Tian J.H."/>
            <person name="Lin X.D."/>
            <person name="Kang Y.J."/>
            <person name="Chen L.J."/>
            <person name="Qin X.C."/>
            <person name="Xu J."/>
            <person name="Holmes E.C."/>
            <person name="Zhang Y.Z."/>
        </authorList>
    </citation>
    <scope>NUCLEOTIDE SEQUENCE [LARGE SCALE GENOMIC DNA]</scope>
    <source>
        <strain evidence="23 24">TS1-2</strain>
    </source>
</reference>
<keyword evidence="5" id="KW-1170">Fusion of virus membrane with host endosomal membrane</keyword>
<evidence type="ECO:0000256" key="5">
    <source>
        <dbReference type="ARBA" id="ARBA00022510"/>
    </source>
</evidence>
<evidence type="ECO:0000259" key="21">
    <source>
        <dbReference type="Pfam" id="PF20682"/>
    </source>
</evidence>
<dbReference type="GeneID" id="29126945"/>
<protein>
    <recommendedName>
        <fullName evidence="17">M polyprotein</fullName>
    </recommendedName>
</protein>
<evidence type="ECO:0000256" key="16">
    <source>
        <dbReference type="ARBA" id="ARBA00023296"/>
    </source>
</evidence>
<dbReference type="InterPro" id="IPR048801">
    <property type="entry name" value="Gn_nairovirus"/>
</dbReference>
<evidence type="ECO:0000256" key="7">
    <source>
        <dbReference type="ARBA" id="ARBA00022595"/>
    </source>
</evidence>
<evidence type="ECO:0000256" key="18">
    <source>
        <dbReference type="SAM" id="MobiDB-lite"/>
    </source>
</evidence>
<dbReference type="InterPro" id="IPR048791">
    <property type="entry name" value="Gc_C_bunya"/>
</dbReference>
<feature type="transmembrane region" description="Helical" evidence="19">
    <location>
        <begin position="1263"/>
        <end position="1295"/>
    </location>
</feature>
<name>A0A0B5KY13_9VIRU</name>
<evidence type="ECO:0000256" key="12">
    <source>
        <dbReference type="ARBA" id="ARBA00023136"/>
    </source>
</evidence>
<keyword evidence="19" id="KW-1133">Transmembrane helix</keyword>
<evidence type="ECO:0000256" key="11">
    <source>
        <dbReference type="ARBA" id="ARBA00022870"/>
    </source>
</evidence>
<dbReference type="EMBL" id="KM817718">
    <property type="protein sequence ID" value="AJG39288.1"/>
    <property type="molecule type" value="Viral_cRNA"/>
</dbReference>
<dbReference type="Proteomes" id="UP000103302">
    <property type="component" value="Genome"/>
</dbReference>
<sequence>MALKAFYPFLMGLYIVLYITSPCTATNNTTQAPTSSTITVPATSPGASQPSPTVDTIEAILTNVTRLPLILKDEALKLLNDSVSQLSSWGTFTMSIVTPHLEKASNKAQMLHVMFNSGRNYEKLSSRLKSMNLSSIILGFGKKFSISWFDGLRVSPNGLGGTSGTLANRFLGSYYFLTERKGGVPVWPGLTDRMPEPTCEGSRTIRNLAFRSFNIEVSLEQREPIVTVAYLTSYLGISVQDCSATVENHGAMGQLTDVGGYIRSSVSNDSVLHPIIHITVDRNAILKTCVITLCSLREPPSSVGTAAKEVRPEKLVFEITPGATPSPTRKLLSSSLLQLKAPCNTGTKVITAVKYETNTHDQPTPGPYRTFCNGTKILKGFAPNDLGCFSVSRKVVKVQCPVTADDIKPENGDCSYTRSHEDCPKHHICISVKTPGRGMVKMSSEKDRAYEDCDRECSFALEGLEATLVCPNGEKHSIVSSEVETGCPMAEWGGLPRWICRMSFRPSVVYLLFAWWFLGYMLCKLGFNVLAAVLRLAAWVIRIVRLRADAMRGTCEECGTWVQSRLHWQRHENCRNGRCPYCRLSCSKAKLLLHVKECVQRKSGLQEDAEAVTIKLVPFILRAAVVAVSSMTRIMSKASWFLGLFVLFYICIHPVYSIKDTLVEEDLWEKEVDFVEFCNLNCIQGEDDCTCPPPLGMGPSNGRHLLSLFPDPKKLAELSSQGGHQIKAITKKRALDVTAPWGTVHVADAYKPSYSGKHISLSWTESSSSSDHVTLNGKSEAIVNLEAGTGLMWEISSPSSSERRRVFVSILDHTQIYNTRFLYATGDRTVDTWMQGRCTGDCPENCACTTHLCHYSKFDDFTNWRCNPSWCFSIGSGCACCALGLKETYRDWFVSKWELSYIESQVIACVETSPEDRICELVSAGSMIQLGPVSVQFSGVSGVSQKLPPEVAIFHKSPKQKMFDMAKKIRMVNGKTLCDIQSCTHGPVGDFQLYRVAPLFDNDHINLNSINGNGGLNSTNSWMSWSGVTSYYTCHPGHWPDCHSTGVVPHNTEAFQNLWDSGDVSVNYFLHSEKLMMGDNPTLNLKGRPSFGAGQLTALLEVQGLTLKSVKIKPEGLHVELSSCKGCYGCSTGFTCLVRVKINKPETFAVHLVSEDPDIIAPSISILARSEQANIQELRFFAAADKKTLCIKLAEEDGSTGTVRACVNLQLDGQKAVLLENRRTLHSTSDSNCTTGYLDCTSSNFLSFFGTIGSFFSHVFGRWWVGLLVALLVIAVVACLVLFGPSSLGVLIACCRARKGYKRLMQFDDIRDEWSQARKKVDEEKKKGRAVEELLGKLSKIK</sequence>
<organism evidence="23 24">
    <name type="scientific">Wenzhou Tick Virus</name>
    <dbReference type="NCBI Taxonomy" id="1608094"/>
    <lineage>
        <taxon>Viruses</taxon>
        <taxon>Riboviria</taxon>
        <taxon>Orthornavirae</taxon>
        <taxon>Negarnaviricota</taxon>
        <taxon>Polyploviricotina</taxon>
        <taxon>Bunyaviricetes</taxon>
        <taxon>Hareavirales</taxon>
        <taxon>Nairoviridae</taxon>
        <taxon>Orthonairovirus</taxon>
        <taxon>Orthonairovirus wenzhouense</taxon>
    </lineage>
</organism>
<evidence type="ECO:0000256" key="14">
    <source>
        <dbReference type="ARBA" id="ARBA00023180"/>
    </source>
</evidence>
<dbReference type="KEGG" id="vg:29126945"/>
<dbReference type="GO" id="GO:0044167">
    <property type="term" value="C:host cell endoplasmic reticulum membrane"/>
    <property type="evidence" value="ECO:0007669"/>
    <property type="project" value="UniProtKB-SubCell"/>
</dbReference>
<comment type="subcellular location">
    <subcellularLocation>
        <location evidence="1">Host Golgi apparatus membrane</location>
        <topology evidence="1">Single-pass type I membrane protein</topology>
    </subcellularLocation>
    <subcellularLocation>
        <location evidence="3">Host endoplasmic reticulum membrane</location>
        <topology evidence="3">Single-pass type I membrane protein</topology>
    </subcellularLocation>
    <subcellularLocation>
        <location evidence="2">Virion membrane</location>
        <topology evidence="2">Single-pass membrane protein</topology>
    </subcellularLocation>
</comment>
<accession>A0A0B5KY13</accession>
<dbReference type="GO" id="GO:0019062">
    <property type="term" value="P:virion attachment to host cell"/>
    <property type="evidence" value="ECO:0007669"/>
    <property type="project" value="UniProtKB-KW"/>
</dbReference>
<dbReference type="GO" id="GO:0039654">
    <property type="term" value="P:fusion of virus membrane with host endosome membrane"/>
    <property type="evidence" value="ECO:0007669"/>
    <property type="project" value="UniProtKB-KW"/>
</dbReference>
<evidence type="ECO:0000256" key="3">
    <source>
        <dbReference type="ARBA" id="ARBA00004482"/>
    </source>
</evidence>
<dbReference type="GO" id="GO:0046718">
    <property type="term" value="P:symbiont entry into host cell"/>
    <property type="evidence" value="ECO:0007669"/>
    <property type="project" value="UniProtKB-KW"/>
</dbReference>
<keyword evidence="16" id="KW-1160">Virus entry into host cell</keyword>
<evidence type="ECO:0000259" key="22">
    <source>
        <dbReference type="Pfam" id="PF20726"/>
    </source>
</evidence>
<feature type="transmembrane region" description="Helical" evidence="19">
    <location>
        <begin position="509"/>
        <end position="537"/>
    </location>
</feature>
<evidence type="ECO:0000256" key="19">
    <source>
        <dbReference type="SAM" id="Phobius"/>
    </source>
</evidence>
<keyword evidence="14" id="KW-0325">Glycoprotein</keyword>
<keyword evidence="8" id="KW-1161">Viral attachment to host cell</keyword>
<keyword evidence="24" id="KW-1185">Reference proteome</keyword>
<evidence type="ECO:0000256" key="10">
    <source>
        <dbReference type="ARBA" id="ARBA00022844"/>
    </source>
</evidence>
<evidence type="ECO:0000256" key="1">
    <source>
        <dbReference type="ARBA" id="ARBA00004244"/>
    </source>
</evidence>
<dbReference type="GO" id="GO:0055036">
    <property type="term" value="C:virion membrane"/>
    <property type="evidence" value="ECO:0007669"/>
    <property type="project" value="UniProtKB-SubCell"/>
</dbReference>
<evidence type="ECO:0000256" key="6">
    <source>
        <dbReference type="ARBA" id="ARBA00022581"/>
    </source>
</evidence>
<keyword evidence="7" id="KW-1162">Viral penetration into host cytoplasm</keyword>
<keyword evidence="12 19" id="KW-0472">Membrane</keyword>
<keyword evidence="13" id="KW-1015">Disulfide bond</keyword>
<keyword evidence="19" id="KW-0812">Transmembrane</keyword>